<dbReference type="AlphaFoldDB" id="A0A834SWE3"/>
<keyword evidence="2" id="KW-1185">Reference proteome</keyword>
<protein>
    <submittedName>
        <fullName evidence="1">Uncharacterized protein</fullName>
    </submittedName>
</protein>
<name>A0A834SWE3_9FABA</name>
<dbReference type="EMBL" id="JAAIUW010000010">
    <property type="protein sequence ID" value="KAF7810823.1"/>
    <property type="molecule type" value="Genomic_DNA"/>
</dbReference>
<proteinExistence type="predicted"/>
<evidence type="ECO:0000313" key="2">
    <source>
        <dbReference type="Proteomes" id="UP000634136"/>
    </source>
</evidence>
<evidence type="ECO:0000313" key="1">
    <source>
        <dbReference type="EMBL" id="KAF7810823.1"/>
    </source>
</evidence>
<gene>
    <name evidence="1" type="ORF">G2W53_031799</name>
</gene>
<dbReference type="Proteomes" id="UP000634136">
    <property type="component" value="Unassembled WGS sequence"/>
</dbReference>
<sequence>MTIDVLETGAGPNICTESKKVETYKEFRRGGSLRYSSFGEIIEEFGVSDEEVIWKSSECDQKFRKPFVAETKRDQI</sequence>
<comment type="caution">
    <text evidence="1">The sequence shown here is derived from an EMBL/GenBank/DDBJ whole genome shotgun (WGS) entry which is preliminary data.</text>
</comment>
<reference evidence="1" key="1">
    <citation type="submission" date="2020-09" db="EMBL/GenBank/DDBJ databases">
        <title>Genome-Enabled Discovery of Anthraquinone Biosynthesis in Senna tora.</title>
        <authorList>
            <person name="Kang S.-H."/>
            <person name="Pandey R.P."/>
            <person name="Lee C.-M."/>
            <person name="Sim J.-S."/>
            <person name="Jeong J.-T."/>
            <person name="Choi B.-S."/>
            <person name="Jung M."/>
            <person name="Ginzburg D."/>
            <person name="Zhao K."/>
            <person name="Won S.Y."/>
            <person name="Oh T.-J."/>
            <person name="Yu Y."/>
            <person name="Kim N.-H."/>
            <person name="Lee O.R."/>
            <person name="Lee T.-H."/>
            <person name="Bashyal P."/>
            <person name="Kim T.-S."/>
            <person name="Lee W.-H."/>
            <person name="Kawkins C."/>
            <person name="Kim C.-K."/>
            <person name="Kim J.S."/>
            <person name="Ahn B.O."/>
            <person name="Rhee S.Y."/>
            <person name="Sohng J.K."/>
        </authorList>
    </citation>
    <scope>NUCLEOTIDE SEQUENCE</scope>
    <source>
        <tissue evidence="1">Leaf</tissue>
    </source>
</reference>
<organism evidence="1 2">
    <name type="scientific">Senna tora</name>
    <dbReference type="NCBI Taxonomy" id="362788"/>
    <lineage>
        <taxon>Eukaryota</taxon>
        <taxon>Viridiplantae</taxon>
        <taxon>Streptophyta</taxon>
        <taxon>Embryophyta</taxon>
        <taxon>Tracheophyta</taxon>
        <taxon>Spermatophyta</taxon>
        <taxon>Magnoliopsida</taxon>
        <taxon>eudicotyledons</taxon>
        <taxon>Gunneridae</taxon>
        <taxon>Pentapetalae</taxon>
        <taxon>rosids</taxon>
        <taxon>fabids</taxon>
        <taxon>Fabales</taxon>
        <taxon>Fabaceae</taxon>
        <taxon>Caesalpinioideae</taxon>
        <taxon>Cassia clade</taxon>
        <taxon>Senna</taxon>
    </lineage>
</organism>
<accession>A0A834SWE3</accession>